<dbReference type="InterPro" id="IPR012338">
    <property type="entry name" value="Beta-lactam/transpept-like"/>
</dbReference>
<dbReference type="RefSeq" id="WP_150027699.1">
    <property type="nucleotide sequence ID" value="NZ_CP043909.1"/>
</dbReference>
<feature type="domain" description="Beta-lactamase-related" evidence="2">
    <location>
        <begin position="36"/>
        <end position="392"/>
    </location>
</feature>
<dbReference type="Proteomes" id="UP000325177">
    <property type="component" value="Chromosome"/>
</dbReference>
<evidence type="ECO:0000259" key="2">
    <source>
        <dbReference type="Pfam" id="PF00144"/>
    </source>
</evidence>
<dbReference type="SUPFAM" id="SSF56601">
    <property type="entry name" value="beta-lactamase/transpeptidase-like"/>
    <property type="match status" value="1"/>
</dbReference>
<dbReference type="PANTHER" id="PTHR43319:SF3">
    <property type="entry name" value="BETA-LACTAMASE-RELATED DOMAIN-CONTAINING PROTEIN"/>
    <property type="match status" value="1"/>
</dbReference>
<evidence type="ECO:0000256" key="1">
    <source>
        <dbReference type="SAM" id="MobiDB-lite"/>
    </source>
</evidence>
<sequence length="417" mass="47045">MIKEFLLANTQNYHGTVDERFLDLATQFSRFQDARSHQGGAALVVYFQGQKVVDIFTGKKSQDEAWQVDTLAMCYSTGKGILATLAHILVSEGFLDYDEPIVKYWPEFAQNGKEKITLRHVLSHQSGLFDIRNVIDTAAEMLDWSHMLDVMATTTPRFATGQGFAYQPLTYGWILGGVIEKATKQSLSWLMQRYLVQPLKLNGAYFGIPASELGRVARLLEKPKTASQPKPQNKKNSQPRKASLSERLLEFSGQNPQDFQDAMIPKGMRHFSFYSDEGLQAVIPAANGVFTADSLAKVYAMLANQGQWQGQQLIRPEVFKQLSMIQSKARDRVMPIPMHWRLGYHRILTMGKRTPHGFGHVGFNGSGAWCDSDRELSFAYTHNFNVTSATGDYRLWGLSQEALRCADQVLKGRKGWF</sequence>
<feature type="region of interest" description="Disordered" evidence="1">
    <location>
        <begin position="222"/>
        <end position="243"/>
    </location>
</feature>
<dbReference type="AlphaFoldDB" id="A0A5P1UZR3"/>
<accession>A0A5P1UZR3</accession>
<dbReference type="Gene3D" id="3.40.710.10">
    <property type="entry name" value="DD-peptidase/beta-lactamase superfamily"/>
    <property type="match status" value="1"/>
</dbReference>
<dbReference type="InterPro" id="IPR052907">
    <property type="entry name" value="Beta-lactamase/esterase"/>
</dbReference>
<dbReference type="KEGG" id="asue:F2A31_06685"/>
<proteinExistence type="predicted"/>
<dbReference type="PANTHER" id="PTHR43319">
    <property type="entry name" value="BETA-LACTAMASE-RELATED"/>
    <property type="match status" value="1"/>
</dbReference>
<dbReference type="EMBL" id="CP043909">
    <property type="protein sequence ID" value="QER41117.1"/>
    <property type="molecule type" value="Genomic_DNA"/>
</dbReference>
<organism evidence="3 4">
    <name type="scientific">Acinetobacter suaedae</name>
    <dbReference type="NCBI Taxonomy" id="2609668"/>
    <lineage>
        <taxon>Bacteria</taxon>
        <taxon>Pseudomonadati</taxon>
        <taxon>Pseudomonadota</taxon>
        <taxon>Gammaproteobacteria</taxon>
        <taxon>Moraxellales</taxon>
        <taxon>Moraxellaceae</taxon>
        <taxon>Acinetobacter</taxon>
    </lineage>
</organism>
<feature type="compositionally biased region" description="Polar residues" evidence="1">
    <location>
        <begin position="225"/>
        <end position="240"/>
    </location>
</feature>
<evidence type="ECO:0000313" key="3">
    <source>
        <dbReference type="EMBL" id="QER41117.1"/>
    </source>
</evidence>
<dbReference type="InterPro" id="IPR001466">
    <property type="entry name" value="Beta-lactam-related"/>
</dbReference>
<dbReference type="Pfam" id="PF00144">
    <property type="entry name" value="Beta-lactamase"/>
    <property type="match status" value="1"/>
</dbReference>
<protein>
    <submittedName>
        <fullName evidence="3">Beta-lactamase family protein</fullName>
    </submittedName>
</protein>
<keyword evidence="4" id="KW-1185">Reference proteome</keyword>
<evidence type="ECO:0000313" key="4">
    <source>
        <dbReference type="Proteomes" id="UP000325177"/>
    </source>
</evidence>
<name>A0A5P1UZR3_9GAMM</name>
<reference evidence="3 4" key="1">
    <citation type="submission" date="2019-09" db="EMBL/GenBank/DDBJ databases">
        <title>Acinetobacter sp. C16S1 isolated from saline soil.</title>
        <authorList>
            <person name="Xu L."/>
            <person name="Sun J.-Q."/>
        </authorList>
    </citation>
    <scope>NUCLEOTIDE SEQUENCE [LARGE SCALE GENOMIC DNA]</scope>
    <source>
        <strain evidence="3 4">C16S1</strain>
    </source>
</reference>
<gene>
    <name evidence="3" type="ORF">F2A31_06685</name>
</gene>